<dbReference type="InterPro" id="IPR008523">
    <property type="entry name" value="DUF805"/>
</dbReference>
<evidence type="ECO:0000313" key="3">
    <source>
        <dbReference type="Proteomes" id="UP000076609"/>
    </source>
</evidence>
<evidence type="ECO:0000313" key="2">
    <source>
        <dbReference type="EMBL" id="KZE10971.1"/>
    </source>
</evidence>
<keyword evidence="1" id="KW-0812">Transmembrane</keyword>
<comment type="caution">
    <text evidence="2">The sequence shown here is derived from an EMBL/GenBank/DDBJ whole genome shotgun (WGS) entry which is preliminary data.</text>
</comment>
<feature type="transmembrane region" description="Helical" evidence="1">
    <location>
        <begin position="128"/>
        <end position="147"/>
    </location>
</feature>
<dbReference type="RefSeq" id="WP_066693277.1">
    <property type="nucleotide sequence ID" value="NZ_LQQO01000045.1"/>
</dbReference>
<evidence type="ECO:0008006" key="4">
    <source>
        <dbReference type="Google" id="ProtNLM"/>
    </source>
</evidence>
<feature type="transmembrane region" description="Helical" evidence="1">
    <location>
        <begin position="95"/>
        <end position="116"/>
    </location>
</feature>
<feature type="transmembrane region" description="Helical" evidence="1">
    <location>
        <begin position="26"/>
        <end position="50"/>
    </location>
</feature>
<reference evidence="3" key="1">
    <citation type="submission" date="2016-01" db="EMBL/GenBank/DDBJ databases">
        <title>Draft genome of Chromobacterium sp. F49.</title>
        <authorList>
            <person name="Hong K.W."/>
        </authorList>
    </citation>
    <scope>NUCLEOTIDE SEQUENCE [LARGE SCALE GENOMIC DNA]</scope>
    <source>
        <strain evidence="3">CN3</strain>
    </source>
</reference>
<feature type="transmembrane region" description="Helical" evidence="1">
    <location>
        <begin position="159"/>
        <end position="183"/>
    </location>
</feature>
<organism evidence="2 3">
    <name type="scientific">Sphingomonas hankookensis</name>
    <dbReference type="NCBI Taxonomy" id="563996"/>
    <lineage>
        <taxon>Bacteria</taxon>
        <taxon>Pseudomonadati</taxon>
        <taxon>Pseudomonadota</taxon>
        <taxon>Alphaproteobacteria</taxon>
        <taxon>Sphingomonadales</taxon>
        <taxon>Sphingomonadaceae</taxon>
        <taxon>Sphingomonas</taxon>
    </lineage>
</organism>
<dbReference type="EMBL" id="LQQO01000045">
    <property type="protein sequence ID" value="KZE10971.1"/>
    <property type="molecule type" value="Genomic_DNA"/>
</dbReference>
<keyword evidence="1" id="KW-0472">Membrane</keyword>
<dbReference type="Proteomes" id="UP000076609">
    <property type="component" value="Unassembled WGS sequence"/>
</dbReference>
<protein>
    <recommendedName>
        <fullName evidence="4">DUF805 domain-containing protein</fullName>
    </recommendedName>
</protein>
<proteinExistence type="predicted"/>
<gene>
    <name evidence="2" type="ORF">AVT10_06370</name>
</gene>
<accession>A0ABR5Y933</accession>
<sequence length="199" mass="22084">MPSHRTPRFQLQRLTRWSDREPRRLFWPWVACVMVTNMIAAMAVGIPMFVGIARNMAAFAEAHPERATVTSGPGHYSVQIDGPVPPDLMLQPMRWFVPLVAIVAIVSVLFLAAAVVRRLHDSGRRGYWGLLPLPFLVTGMIVFGQLFSRIRTGNEPPDMAPFALMFGNNILYLASLGVLIVQLSRPSDPGPNRFGPPLA</sequence>
<name>A0ABR5Y933_9SPHN</name>
<dbReference type="Pfam" id="PF05656">
    <property type="entry name" value="DUF805"/>
    <property type="match status" value="1"/>
</dbReference>
<keyword evidence="3" id="KW-1185">Reference proteome</keyword>
<evidence type="ECO:0000256" key="1">
    <source>
        <dbReference type="SAM" id="Phobius"/>
    </source>
</evidence>
<keyword evidence="1" id="KW-1133">Transmembrane helix</keyword>